<dbReference type="RefSeq" id="WP_185058456.1">
    <property type="nucleotide sequence ID" value="NZ_BAABJP010000001.1"/>
</dbReference>
<proteinExistence type="predicted"/>
<dbReference type="Proteomes" id="UP001428817">
    <property type="component" value="Unassembled WGS sequence"/>
</dbReference>
<keyword evidence="1" id="KW-1133">Transmembrane helix</keyword>
<feature type="transmembrane region" description="Helical" evidence="1">
    <location>
        <begin position="365"/>
        <end position="384"/>
    </location>
</feature>
<feature type="transmembrane region" description="Helical" evidence="1">
    <location>
        <begin position="180"/>
        <end position="201"/>
    </location>
</feature>
<feature type="transmembrane region" description="Helical" evidence="1">
    <location>
        <begin position="126"/>
        <end position="145"/>
    </location>
</feature>
<dbReference type="PROSITE" id="PS51318">
    <property type="entry name" value="TAT"/>
    <property type="match status" value="1"/>
</dbReference>
<feature type="transmembrane region" description="Helical" evidence="1">
    <location>
        <begin position="277"/>
        <end position="302"/>
    </location>
</feature>
<feature type="transmembrane region" description="Helical" evidence="1">
    <location>
        <begin position="314"/>
        <end position="334"/>
    </location>
</feature>
<feature type="transmembrane region" description="Helical" evidence="1">
    <location>
        <begin position="152"/>
        <end position="174"/>
    </location>
</feature>
<dbReference type="EMBL" id="BAABJP010000001">
    <property type="protein sequence ID" value="GAA5144716.1"/>
    <property type="molecule type" value="Genomic_DNA"/>
</dbReference>
<feature type="transmembrane region" description="Helical" evidence="1">
    <location>
        <begin position="340"/>
        <end position="358"/>
    </location>
</feature>
<keyword evidence="1" id="KW-0472">Membrane</keyword>
<sequence length="391" mass="39636">MSSLDDPTRTSRRALGASAAFVALAGAAAWTAMPHGPAWAGDYRDLAGLARWVLAAISEPQFYAAATAGVLLLAGGLAGHVAHRLGWPAQGFVQACGTGIWPPVAGAALLSVLLSALLWGPTLAGGWQPLFAPLVSVAPAVVVLYGPGRRVVLTGAVAGALLVPPVAIGLVGWVCRPLGLPPVVGATGGMALAAAVAFAICPRLPWMPEPWAWRAATPVTPVTPATPVTPRPAYGPVWVLRRALADLSEAQFFGNEWASGALLIGALIAHATAPDSLVYGSGLFLTVLAGQLLTALLGVLLWRRRWRAEGFYPTFVPAVSVVPAAVLACGGAPLPTLLAVVAGAVVGPPLAAAISARLPAGFHPFLGNVAAMSIGTALIVPLLANLPGVPK</sequence>
<accession>A0ABP9PD80</accession>
<feature type="transmembrane region" description="Helical" evidence="1">
    <location>
        <begin position="64"/>
        <end position="87"/>
    </location>
</feature>
<organism evidence="2 3">
    <name type="scientific">Pseudonocardia eucalypti</name>
    <dbReference type="NCBI Taxonomy" id="648755"/>
    <lineage>
        <taxon>Bacteria</taxon>
        <taxon>Bacillati</taxon>
        <taxon>Actinomycetota</taxon>
        <taxon>Actinomycetes</taxon>
        <taxon>Pseudonocardiales</taxon>
        <taxon>Pseudonocardiaceae</taxon>
        <taxon>Pseudonocardia</taxon>
    </lineage>
</organism>
<dbReference type="InterPro" id="IPR006311">
    <property type="entry name" value="TAT_signal"/>
</dbReference>
<keyword evidence="3" id="KW-1185">Reference proteome</keyword>
<name>A0ABP9PD80_9PSEU</name>
<evidence type="ECO:0000313" key="3">
    <source>
        <dbReference type="Proteomes" id="UP001428817"/>
    </source>
</evidence>
<protein>
    <recommendedName>
        <fullName evidence="4">Integral membrane protein</fullName>
    </recommendedName>
</protein>
<feature type="transmembrane region" description="Helical" evidence="1">
    <location>
        <begin position="252"/>
        <end position="271"/>
    </location>
</feature>
<gene>
    <name evidence="2" type="ORF">GCM10023321_01550</name>
</gene>
<evidence type="ECO:0000313" key="2">
    <source>
        <dbReference type="EMBL" id="GAA5144716.1"/>
    </source>
</evidence>
<comment type="caution">
    <text evidence="2">The sequence shown here is derived from an EMBL/GenBank/DDBJ whole genome shotgun (WGS) entry which is preliminary data.</text>
</comment>
<keyword evidence="1" id="KW-0812">Transmembrane</keyword>
<reference evidence="3" key="1">
    <citation type="journal article" date="2019" name="Int. J. Syst. Evol. Microbiol.">
        <title>The Global Catalogue of Microorganisms (GCM) 10K type strain sequencing project: providing services to taxonomists for standard genome sequencing and annotation.</title>
        <authorList>
            <consortium name="The Broad Institute Genomics Platform"/>
            <consortium name="The Broad Institute Genome Sequencing Center for Infectious Disease"/>
            <person name="Wu L."/>
            <person name="Ma J."/>
        </authorList>
    </citation>
    <scope>NUCLEOTIDE SEQUENCE [LARGE SCALE GENOMIC DNA]</scope>
    <source>
        <strain evidence="3">JCM 18303</strain>
    </source>
</reference>
<feature type="transmembrane region" description="Helical" evidence="1">
    <location>
        <begin position="99"/>
        <end position="120"/>
    </location>
</feature>
<evidence type="ECO:0008006" key="4">
    <source>
        <dbReference type="Google" id="ProtNLM"/>
    </source>
</evidence>
<evidence type="ECO:0000256" key="1">
    <source>
        <dbReference type="SAM" id="Phobius"/>
    </source>
</evidence>